<evidence type="ECO:0000256" key="5">
    <source>
        <dbReference type="ARBA" id="ARBA00021843"/>
    </source>
</evidence>
<feature type="signal peptide" evidence="12">
    <location>
        <begin position="1"/>
        <end position="23"/>
    </location>
</feature>
<proteinExistence type="inferred from homology"/>
<dbReference type="SUPFAM" id="SSF53474">
    <property type="entry name" value="alpha/beta-Hydrolases"/>
    <property type="match status" value="1"/>
</dbReference>
<evidence type="ECO:0000256" key="10">
    <source>
        <dbReference type="ARBA" id="ARBA00029605"/>
    </source>
</evidence>
<feature type="chain" id="PRO_5046251555" description="Proline iminopeptidase" evidence="12">
    <location>
        <begin position="24"/>
        <end position="508"/>
    </location>
</feature>
<evidence type="ECO:0000256" key="12">
    <source>
        <dbReference type="SAM" id="SignalP"/>
    </source>
</evidence>
<keyword evidence="9 15" id="KW-0378">Hydrolase</keyword>
<dbReference type="Proteomes" id="UP001236500">
    <property type="component" value="Chromosome"/>
</dbReference>
<keyword evidence="7" id="KW-0963">Cytoplasm</keyword>
<evidence type="ECO:0000256" key="8">
    <source>
        <dbReference type="ARBA" id="ARBA00022670"/>
    </source>
</evidence>
<dbReference type="Pfam" id="PF00561">
    <property type="entry name" value="Abhydrolase_1"/>
    <property type="match status" value="1"/>
</dbReference>
<dbReference type="InterPro" id="IPR029058">
    <property type="entry name" value="AB_hydrolase_fold"/>
</dbReference>
<evidence type="ECO:0000256" key="1">
    <source>
        <dbReference type="ARBA" id="ARBA00001585"/>
    </source>
</evidence>
<keyword evidence="6" id="KW-0031">Aminopeptidase</keyword>
<evidence type="ECO:0000256" key="7">
    <source>
        <dbReference type="ARBA" id="ARBA00022490"/>
    </source>
</evidence>
<sequence length="508" mass="54348">MNVRIHLLALLAVLGSGAQLVQAEPARQLPLAEPCFIDGWPNALNCHQVDVADGPEHEKIALSVLVAPALAGSEKEPLYLLAGGPGQAASDLARLLHPLQKINRERDIVLVDRRGAGRSDVFDCGIKAEPPSDPSEFSQLLANCYAQNPERPQTLNSRQAVNDLEQVRVALGHEKISLWGGSWGTRTALLYQQWHPESLQSLVLDGVAPIESKVFLSAQKAEAALQQLQRDCAADAVCAGFGDWRGDMDRLLASWSDIQASNFPDPFTGRRVEQPVEAWMLANAVRAALYDPAAAAQLPFAIHQASSGNLSPLAGIVGLFAQMEGSMAMGLTFSVACAEELNRITPQEIAADGANTFLGDGFIRVFVQGCASWSVPPRPYARSEPRAHPVLLISGSADPITPPQYAEQALGYLQNRQHLIVNGGGHINTPRGCIPDLIRDFLDTPEQPLDAGCVAEIRRPPFMAAAYGPALAVPTLMAQGGDHPDGEHQVADKDSAGKQLADKGDAAQ</sequence>
<dbReference type="EC" id="3.4.11.5" evidence="4"/>
<dbReference type="InterPro" id="IPR000073">
    <property type="entry name" value="AB_hydrolase_1"/>
</dbReference>
<keyword evidence="8" id="KW-0645">Protease</keyword>
<reference evidence="15 16" key="1">
    <citation type="submission" date="2023-02" db="EMBL/GenBank/DDBJ databases">
        <title>Description and genomic characterization of Microbulbifer bruguierae sp. nov., isolated from the sediment of mangrove plant Bruguiera sexangula.</title>
        <authorList>
            <person name="Long M."/>
        </authorList>
    </citation>
    <scope>NUCLEOTIDE SEQUENCE [LARGE SCALE GENOMIC DNA]</scope>
    <source>
        <strain evidence="15 16">H12</strain>
    </source>
</reference>
<comment type="subcellular location">
    <subcellularLocation>
        <location evidence="2">Cytoplasm</location>
    </subcellularLocation>
</comment>
<dbReference type="PRINTS" id="PR00793">
    <property type="entry name" value="PROAMNOPTASE"/>
</dbReference>
<dbReference type="PANTHER" id="PTHR43722">
    <property type="entry name" value="PROLINE IMINOPEPTIDASE"/>
    <property type="match status" value="1"/>
</dbReference>
<dbReference type="EMBL" id="CP118605">
    <property type="protein sequence ID" value="WGL18296.1"/>
    <property type="molecule type" value="Genomic_DNA"/>
</dbReference>
<evidence type="ECO:0000256" key="2">
    <source>
        <dbReference type="ARBA" id="ARBA00004496"/>
    </source>
</evidence>
<gene>
    <name evidence="15" type="ORF">PVT68_08380</name>
</gene>
<accession>A0ABY8NH87</accession>
<evidence type="ECO:0000256" key="3">
    <source>
        <dbReference type="ARBA" id="ARBA00010088"/>
    </source>
</evidence>
<dbReference type="PANTHER" id="PTHR43722:SF1">
    <property type="entry name" value="PROLINE IMINOPEPTIDASE"/>
    <property type="match status" value="1"/>
</dbReference>
<evidence type="ECO:0000256" key="11">
    <source>
        <dbReference type="SAM" id="MobiDB-lite"/>
    </source>
</evidence>
<evidence type="ECO:0000259" key="14">
    <source>
        <dbReference type="Pfam" id="PF08386"/>
    </source>
</evidence>
<evidence type="ECO:0000313" key="15">
    <source>
        <dbReference type="EMBL" id="WGL18296.1"/>
    </source>
</evidence>
<comment type="catalytic activity">
    <reaction evidence="1">
        <text>Release of N-terminal proline from a peptide.</text>
        <dbReference type="EC" id="3.4.11.5"/>
    </reaction>
</comment>
<feature type="compositionally biased region" description="Basic and acidic residues" evidence="11">
    <location>
        <begin position="482"/>
        <end position="508"/>
    </location>
</feature>
<evidence type="ECO:0000259" key="13">
    <source>
        <dbReference type="Pfam" id="PF00561"/>
    </source>
</evidence>
<feature type="region of interest" description="Disordered" evidence="11">
    <location>
        <begin position="477"/>
        <end position="508"/>
    </location>
</feature>
<dbReference type="RefSeq" id="WP_280322274.1">
    <property type="nucleotide sequence ID" value="NZ_CP118605.1"/>
</dbReference>
<dbReference type="Pfam" id="PF08386">
    <property type="entry name" value="Abhydrolase_4"/>
    <property type="match status" value="1"/>
</dbReference>
<protein>
    <recommendedName>
        <fullName evidence="5">Proline iminopeptidase</fullName>
        <ecNumber evidence="4">3.4.11.5</ecNumber>
    </recommendedName>
    <alternativeName>
        <fullName evidence="10">Prolyl aminopeptidase</fullName>
    </alternativeName>
</protein>
<dbReference type="Gene3D" id="3.40.50.1820">
    <property type="entry name" value="alpha/beta hydrolase"/>
    <property type="match status" value="1"/>
</dbReference>
<keyword evidence="12" id="KW-0732">Signal</keyword>
<dbReference type="InterPro" id="IPR002410">
    <property type="entry name" value="Peptidase_S33"/>
</dbReference>
<evidence type="ECO:0000256" key="9">
    <source>
        <dbReference type="ARBA" id="ARBA00022801"/>
    </source>
</evidence>
<dbReference type="InterPro" id="IPR005944">
    <property type="entry name" value="Pro_iminopeptidase"/>
</dbReference>
<keyword evidence="16" id="KW-1185">Reference proteome</keyword>
<evidence type="ECO:0000256" key="6">
    <source>
        <dbReference type="ARBA" id="ARBA00022438"/>
    </source>
</evidence>
<dbReference type="InterPro" id="IPR013595">
    <property type="entry name" value="Pept_S33_TAP-like_C"/>
</dbReference>
<evidence type="ECO:0000256" key="4">
    <source>
        <dbReference type="ARBA" id="ARBA00012568"/>
    </source>
</evidence>
<name>A0ABY8NH87_9GAMM</name>
<feature type="domain" description="AB hydrolase-1" evidence="13">
    <location>
        <begin position="77"/>
        <end position="210"/>
    </location>
</feature>
<feature type="domain" description="Peptidase S33 tripeptidyl aminopeptidase-like C-terminal" evidence="14">
    <location>
        <begin position="359"/>
        <end position="449"/>
    </location>
</feature>
<comment type="similarity">
    <text evidence="3">Belongs to the peptidase S33 family.</text>
</comment>
<evidence type="ECO:0000313" key="16">
    <source>
        <dbReference type="Proteomes" id="UP001236500"/>
    </source>
</evidence>
<dbReference type="GO" id="GO:0016787">
    <property type="term" value="F:hydrolase activity"/>
    <property type="evidence" value="ECO:0007669"/>
    <property type="project" value="UniProtKB-KW"/>
</dbReference>
<organism evidence="15 16">
    <name type="scientific">Microbulbifer bruguierae</name>
    <dbReference type="NCBI Taxonomy" id="3029061"/>
    <lineage>
        <taxon>Bacteria</taxon>
        <taxon>Pseudomonadati</taxon>
        <taxon>Pseudomonadota</taxon>
        <taxon>Gammaproteobacteria</taxon>
        <taxon>Cellvibrionales</taxon>
        <taxon>Microbulbiferaceae</taxon>
        <taxon>Microbulbifer</taxon>
    </lineage>
</organism>